<feature type="compositionally biased region" description="Polar residues" evidence="2">
    <location>
        <begin position="36"/>
        <end position="53"/>
    </location>
</feature>
<dbReference type="GO" id="GO:0008745">
    <property type="term" value="F:N-acetylmuramoyl-L-alanine amidase activity"/>
    <property type="evidence" value="ECO:0007669"/>
    <property type="project" value="InterPro"/>
</dbReference>
<sequence length="352" mass="34787">MRLETHPGRLRSLLAVAAAAGVLLTGCGSPGDSVAGSPTVSSGSPVATSSTTPDADPSEAVTVPDLVEPTSGAEPPSSPSSVSPTSETAPPPVTPTPEPAEPTTSPSLPTAEPTPSSTPAPAPAPADRGTGTGALAGRVVVIDPGHNGGNGASPGIINAPVDAGFGQTKPCNTTGTSTDDGYAEARFNWEVATLLVPMLEEQGITVVLTRDSNDGVGPCVNERAAIGNQAGADAVVSIHGDGDAPSAEGFYVMTAERAPADSETAAASAELAQHLIDGLAGAGLSPNNHLGSDGWWARGDLAGLNLSTRPTVMIEAGNMRNAADAGLMSSAEGQALVARGLAAGIVAYLQSR</sequence>
<protein>
    <submittedName>
        <fullName evidence="4">N-acetylmuramoyl-L-alanine amidase</fullName>
    </submittedName>
</protein>
<dbReference type="SUPFAM" id="SSF53187">
    <property type="entry name" value="Zn-dependent exopeptidases"/>
    <property type="match status" value="1"/>
</dbReference>
<organism evidence="4 5">
    <name type="scientific">Nakamurella leprariae</name>
    <dbReference type="NCBI Taxonomy" id="2803911"/>
    <lineage>
        <taxon>Bacteria</taxon>
        <taxon>Bacillati</taxon>
        <taxon>Actinomycetota</taxon>
        <taxon>Actinomycetes</taxon>
        <taxon>Nakamurellales</taxon>
        <taxon>Nakamurellaceae</taxon>
        <taxon>Nakamurella</taxon>
    </lineage>
</organism>
<evidence type="ECO:0000313" key="4">
    <source>
        <dbReference type="EMBL" id="MBM9469655.1"/>
    </source>
</evidence>
<feature type="compositionally biased region" description="Low complexity" evidence="2">
    <location>
        <begin position="101"/>
        <end position="115"/>
    </location>
</feature>
<feature type="compositionally biased region" description="Pro residues" evidence="2">
    <location>
        <begin position="89"/>
        <end position="100"/>
    </location>
</feature>
<dbReference type="GO" id="GO:0009253">
    <property type="term" value="P:peptidoglycan catabolic process"/>
    <property type="evidence" value="ECO:0007669"/>
    <property type="project" value="InterPro"/>
</dbReference>
<dbReference type="InterPro" id="IPR050695">
    <property type="entry name" value="N-acetylmuramoyl_amidase_3"/>
</dbReference>
<evidence type="ECO:0000256" key="1">
    <source>
        <dbReference type="ARBA" id="ARBA00022801"/>
    </source>
</evidence>
<dbReference type="Proteomes" id="UP000663792">
    <property type="component" value="Unassembled WGS sequence"/>
</dbReference>
<dbReference type="EMBL" id="JAERWK010000033">
    <property type="protein sequence ID" value="MBM9469655.1"/>
    <property type="molecule type" value="Genomic_DNA"/>
</dbReference>
<comment type="caution">
    <text evidence="4">The sequence shown here is derived from an EMBL/GenBank/DDBJ whole genome shotgun (WGS) entry which is preliminary data.</text>
</comment>
<dbReference type="Gene3D" id="3.40.630.40">
    <property type="entry name" value="Zn-dependent exopeptidases"/>
    <property type="match status" value="1"/>
</dbReference>
<evidence type="ECO:0000313" key="5">
    <source>
        <dbReference type="Proteomes" id="UP000663792"/>
    </source>
</evidence>
<feature type="region of interest" description="Disordered" evidence="2">
    <location>
        <begin position="32"/>
        <end position="132"/>
    </location>
</feature>
<keyword evidence="1" id="KW-0378">Hydrolase</keyword>
<dbReference type="Pfam" id="PF01520">
    <property type="entry name" value="Amidase_3"/>
    <property type="match status" value="1"/>
</dbReference>
<reference evidence="4" key="1">
    <citation type="submission" date="2021-01" db="EMBL/GenBank/DDBJ databases">
        <title>YIM 132084 draft genome.</title>
        <authorList>
            <person name="An D."/>
        </authorList>
    </citation>
    <scope>NUCLEOTIDE SEQUENCE</scope>
    <source>
        <strain evidence="4">YIM 132084</strain>
    </source>
</reference>
<feature type="domain" description="MurNAc-LAA" evidence="3">
    <location>
        <begin position="224"/>
        <end position="346"/>
    </location>
</feature>
<proteinExistence type="predicted"/>
<dbReference type="PANTHER" id="PTHR30404">
    <property type="entry name" value="N-ACETYLMURAMOYL-L-ALANINE AMIDASE"/>
    <property type="match status" value="1"/>
</dbReference>
<dbReference type="InterPro" id="IPR002508">
    <property type="entry name" value="MurNAc-LAA_cat"/>
</dbReference>
<evidence type="ECO:0000256" key="2">
    <source>
        <dbReference type="SAM" id="MobiDB-lite"/>
    </source>
</evidence>
<name>A0A938YKW5_9ACTN</name>
<feature type="compositionally biased region" description="Low complexity" evidence="2">
    <location>
        <begin position="68"/>
        <end position="88"/>
    </location>
</feature>
<gene>
    <name evidence="4" type="ORF">JL106_20420</name>
</gene>
<keyword evidence="5" id="KW-1185">Reference proteome</keyword>
<dbReference type="SMART" id="SM00646">
    <property type="entry name" value="Ami_3"/>
    <property type="match status" value="1"/>
</dbReference>
<dbReference type="AlphaFoldDB" id="A0A938YKW5"/>
<dbReference type="RefSeq" id="WP_205262620.1">
    <property type="nucleotide sequence ID" value="NZ_JAERWK010000033.1"/>
</dbReference>
<accession>A0A938YKW5</accession>
<dbReference type="GO" id="GO:0030288">
    <property type="term" value="C:outer membrane-bounded periplasmic space"/>
    <property type="evidence" value="ECO:0007669"/>
    <property type="project" value="TreeGrafter"/>
</dbReference>
<dbReference type="PROSITE" id="PS51257">
    <property type="entry name" value="PROKAR_LIPOPROTEIN"/>
    <property type="match status" value="1"/>
</dbReference>
<dbReference type="CDD" id="cd02696">
    <property type="entry name" value="MurNAc-LAA"/>
    <property type="match status" value="1"/>
</dbReference>
<evidence type="ECO:0000259" key="3">
    <source>
        <dbReference type="SMART" id="SM00646"/>
    </source>
</evidence>
<dbReference type="PANTHER" id="PTHR30404:SF0">
    <property type="entry name" value="N-ACETYLMURAMOYL-L-ALANINE AMIDASE AMIC"/>
    <property type="match status" value="1"/>
</dbReference>